<dbReference type="GeneID" id="14866105"/>
<keyword evidence="3 6" id="KW-0862">Zinc</keyword>
<evidence type="ECO:0000256" key="6">
    <source>
        <dbReference type="PROSITE-ProRule" id="PRU00723"/>
    </source>
</evidence>
<dbReference type="InterPro" id="IPR012677">
    <property type="entry name" value="Nucleotide-bd_a/b_plait_sf"/>
</dbReference>
<dbReference type="FunFam" id="3.30.70.330:FF:000476">
    <property type="entry name" value="Zinc finger CCCH domain-containing protein 4"/>
    <property type="match status" value="1"/>
</dbReference>
<keyword evidence="4 5" id="KW-0694">RNA-binding</keyword>
<dbReference type="EMBL" id="GL883029">
    <property type="protein sequence ID" value="EGG13874.1"/>
    <property type="molecule type" value="Genomic_DNA"/>
</dbReference>
<keyword evidence="2 6" id="KW-0863">Zinc-finger</keyword>
<dbReference type="PANTHER" id="PTHR14089">
    <property type="entry name" value="PRE-MRNA-SPLICING FACTOR RBM22"/>
    <property type="match status" value="1"/>
</dbReference>
<dbReference type="STRING" id="1054147.F4QDS7"/>
<gene>
    <name evidence="10" type="ORF">DFA_11635</name>
</gene>
<dbReference type="Pfam" id="PF21369">
    <property type="entry name" value="STL11_N"/>
    <property type="match status" value="1"/>
</dbReference>
<evidence type="ECO:0000259" key="9">
    <source>
        <dbReference type="PROSITE" id="PS50103"/>
    </source>
</evidence>
<dbReference type="SUPFAM" id="SSF90229">
    <property type="entry name" value="CCCH zinc finger"/>
    <property type="match status" value="1"/>
</dbReference>
<protein>
    <submittedName>
        <fullName evidence="10">CCCH-type zinc finger-containing protein</fullName>
    </submittedName>
</protein>
<dbReference type="InterPro" id="IPR035979">
    <property type="entry name" value="RBD_domain_sf"/>
</dbReference>
<dbReference type="AlphaFoldDB" id="F4QDS7"/>
<dbReference type="Pfam" id="PF00076">
    <property type="entry name" value="RRM_1"/>
    <property type="match status" value="1"/>
</dbReference>
<dbReference type="SUPFAM" id="SSF54928">
    <property type="entry name" value="RNA-binding domain, RBD"/>
    <property type="match status" value="1"/>
</dbReference>
<dbReference type="GO" id="GO:0017070">
    <property type="term" value="F:U6 snRNA binding"/>
    <property type="evidence" value="ECO:0007669"/>
    <property type="project" value="TreeGrafter"/>
</dbReference>
<dbReference type="PANTHER" id="PTHR14089:SF6">
    <property type="entry name" value="PRE-MRNA-SPLICING FACTOR RBM22"/>
    <property type="match status" value="1"/>
</dbReference>
<dbReference type="GO" id="GO:0071007">
    <property type="term" value="C:U2-type catalytic step 2 spliceosome"/>
    <property type="evidence" value="ECO:0007669"/>
    <property type="project" value="TreeGrafter"/>
</dbReference>
<reference evidence="11" key="1">
    <citation type="journal article" date="2011" name="Genome Res.">
        <title>Phylogeny-wide analysis of social amoeba genomes highlights ancient origins for complex intercellular communication.</title>
        <authorList>
            <person name="Heidel A.J."/>
            <person name="Lawal H.M."/>
            <person name="Felder M."/>
            <person name="Schilde C."/>
            <person name="Helps N.R."/>
            <person name="Tunggal B."/>
            <person name="Rivero F."/>
            <person name="John U."/>
            <person name="Schleicher M."/>
            <person name="Eichinger L."/>
            <person name="Platzer M."/>
            <person name="Noegel A.A."/>
            <person name="Schaap P."/>
            <person name="Gloeckner G."/>
        </authorList>
    </citation>
    <scope>NUCLEOTIDE SEQUENCE [LARGE SCALE GENOMIC DNA]</scope>
    <source>
        <strain evidence="11">SH3</strain>
    </source>
</reference>
<proteinExistence type="predicted"/>
<keyword evidence="11" id="KW-1185">Reference proteome</keyword>
<accession>F4QDS7</accession>
<feature type="compositionally biased region" description="Low complexity" evidence="7">
    <location>
        <begin position="298"/>
        <end position="317"/>
    </location>
</feature>
<evidence type="ECO:0000313" key="11">
    <source>
        <dbReference type="Proteomes" id="UP000007797"/>
    </source>
</evidence>
<dbReference type="SMART" id="SM00360">
    <property type="entry name" value="RRM"/>
    <property type="match status" value="1"/>
</dbReference>
<feature type="domain" description="RRM" evidence="8">
    <location>
        <begin position="225"/>
        <end position="299"/>
    </location>
</feature>
<dbReference type="GO" id="GO:0071006">
    <property type="term" value="C:U2-type catalytic step 1 spliceosome"/>
    <property type="evidence" value="ECO:0007669"/>
    <property type="project" value="TreeGrafter"/>
</dbReference>
<name>F4QDS7_CACFS</name>
<dbReference type="Proteomes" id="UP000007797">
    <property type="component" value="Unassembled WGS sequence"/>
</dbReference>
<feature type="domain" description="C3H1-type" evidence="9">
    <location>
        <begin position="155"/>
        <end position="182"/>
    </location>
</feature>
<sequence length="389" mass="43333">MYSTDKGAKIEDATQKPQEFPIVCASCFGDSPYMTMNKAELDRECKICTKPFTVFKWRAGREGRMRKTEICKTCALVKNVCQVCIHDLEFGLPVQVRDAVMSLQTDKAPVSDISQSLQNQANERLIESGQVNIHENFQPSEIVARLARTTPYHKRTAANVCSYFLRGDCNRGTTCSFKHISAEDLKQEQPGAGGIFDTDNGGGALNGDGTRTKTAPRPPADRSISTLFLANVDPDQVTESDLRSSFLSFGNIRSIKLLHDKKCAFVVFEKRDAAESAVQQLFGNLQFGDCSIKINWCKPQKPTNNKQPRNNKQQKTNENGEQQETIEGNESTSKQLEIEQPQVKPVAIKTLPTFKINPSPTLNNNNNNDNNNNNNKYSAMDPSTYGGKY</sequence>
<organism evidence="10 11">
    <name type="scientific">Cavenderia fasciculata</name>
    <name type="common">Slime mold</name>
    <name type="synonym">Dictyostelium fasciculatum</name>
    <dbReference type="NCBI Taxonomy" id="261658"/>
    <lineage>
        <taxon>Eukaryota</taxon>
        <taxon>Amoebozoa</taxon>
        <taxon>Evosea</taxon>
        <taxon>Eumycetozoa</taxon>
        <taxon>Dictyostelia</taxon>
        <taxon>Acytosteliales</taxon>
        <taxon>Cavenderiaceae</taxon>
        <taxon>Cavenderia</taxon>
    </lineage>
</organism>
<dbReference type="InterPro" id="IPR048995">
    <property type="entry name" value="STL11/RBM22-like_N"/>
</dbReference>
<feature type="zinc finger region" description="C3H1-type" evidence="6">
    <location>
        <begin position="155"/>
        <end position="182"/>
    </location>
</feature>
<evidence type="ECO:0000256" key="7">
    <source>
        <dbReference type="SAM" id="MobiDB-lite"/>
    </source>
</evidence>
<dbReference type="GO" id="GO:0000974">
    <property type="term" value="C:Prp19 complex"/>
    <property type="evidence" value="ECO:0007669"/>
    <property type="project" value="TreeGrafter"/>
</dbReference>
<feature type="region of interest" description="Disordered" evidence="7">
    <location>
        <begin position="298"/>
        <end position="389"/>
    </location>
</feature>
<feature type="compositionally biased region" description="Polar residues" evidence="7">
    <location>
        <begin position="319"/>
        <end position="335"/>
    </location>
</feature>
<dbReference type="InterPro" id="IPR039171">
    <property type="entry name" value="Cwc2/Slt11"/>
</dbReference>
<evidence type="ECO:0000313" key="10">
    <source>
        <dbReference type="EMBL" id="EGG13874.1"/>
    </source>
</evidence>
<evidence type="ECO:0000256" key="4">
    <source>
        <dbReference type="ARBA" id="ARBA00022884"/>
    </source>
</evidence>
<dbReference type="Gene3D" id="3.30.70.330">
    <property type="match status" value="1"/>
</dbReference>
<evidence type="ECO:0000256" key="5">
    <source>
        <dbReference type="PROSITE-ProRule" id="PRU00176"/>
    </source>
</evidence>
<evidence type="ECO:0000256" key="2">
    <source>
        <dbReference type="ARBA" id="ARBA00022771"/>
    </source>
</evidence>
<dbReference type="SMART" id="SM00356">
    <property type="entry name" value="ZnF_C3H1"/>
    <property type="match status" value="1"/>
</dbReference>
<evidence type="ECO:0000256" key="1">
    <source>
        <dbReference type="ARBA" id="ARBA00022723"/>
    </source>
</evidence>
<dbReference type="PROSITE" id="PS50103">
    <property type="entry name" value="ZF_C3H1"/>
    <property type="match status" value="1"/>
</dbReference>
<feature type="compositionally biased region" description="Low complexity" evidence="7">
    <location>
        <begin position="363"/>
        <end position="375"/>
    </location>
</feature>
<dbReference type="GO" id="GO:0036002">
    <property type="term" value="F:pre-mRNA binding"/>
    <property type="evidence" value="ECO:0007669"/>
    <property type="project" value="TreeGrafter"/>
</dbReference>
<dbReference type="OrthoDB" id="10259600at2759"/>
<dbReference type="InterPro" id="IPR036855">
    <property type="entry name" value="Znf_CCCH_sf"/>
</dbReference>
<dbReference type="RefSeq" id="XP_004350582.1">
    <property type="nucleotide sequence ID" value="XM_004350531.1"/>
</dbReference>
<dbReference type="Gene3D" id="4.10.1000.10">
    <property type="entry name" value="Zinc finger, CCCH-type"/>
    <property type="match status" value="1"/>
</dbReference>
<feature type="region of interest" description="Disordered" evidence="7">
    <location>
        <begin position="195"/>
        <end position="221"/>
    </location>
</feature>
<dbReference type="InterPro" id="IPR000504">
    <property type="entry name" value="RRM_dom"/>
</dbReference>
<dbReference type="GO" id="GO:0008270">
    <property type="term" value="F:zinc ion binding"/>
    <property type="evidence" value="ECO:0007669"/>
    <property type="project" value="UniProtKB-KW"/>
</dbReference>
<dbReference type="OMA" id="CPLRVQW"/>
<dbReference type="PROSITE" id="PS50102">
    <property type="entry name" value="RRM"/>
    <property type="match status" value="1"/>
</dbReference>
<dbReference type="KEGG" id="dfa:DFA_11635"/>
<evidence type="ECO:0000259" key="8">
    <source>
        <dbReference type="PROSITE" id="PS50102"/>
    </source>
</evidence>
<evidence type="ECO:0000256" key="3">
    <source>
        <dbReference type="ARBA" id="ARBA00022833"/>
    </source>
</evidence>
<dbReference type="Pfam" id="PF00642">
    <property type="entry name" value="zf-CCCH"/>
    <property type="match status" value="1"/>
</dbReference>
<keyword evidence="1 6" id="KW-0479">Metal-binding</keyword>
<dbReference type="InterPro" id="IPR000571">
    <property type="entry name" value="Znf_CCCH"/>
</dbReference>